<name>A0A164Q0D6_9AGAM</name>
<keyword evidence="1" id="KW-0472">Membrane</keyword>
<proteinExistence type="predicted"/>
<protein>
    <submittedName>
        <fullName evidence="2">Uncharacterized protein</fullName>
    </submittedName>
</protein>
<keyword evidence="1" id="KW-1133">Transmembrane helix</keyword>
<dbReference type="AlphaFoldDB" id="A0A164Q0D6"/>
<accession>A0A164Q0D6</accession>
<evidence type="ECO:0000313" key="3">
    <source>
        <dbReference type="Proteomes" id="UP000076722"/>
    </source>
</evidence>
<gene>
    <name evidence="2" type="ORF">SISNIDRAFT_231285</name>
</gene>
<dbReference type="EMBL" id="KV419429">
    <property type="protein sequence ID" value="KZS89205.1"/>
    <property type="molecule type" value="Genomic_DNA"/>
</dbReference>
<sequence>MKTLSILLMSRTSSEGDTCVFAVLLFRALSPGVLMTVMPVGFGADGPDDDDE</sequence>
<keyword evidence="3" id="KW-1185">Reference proteome</keyword>
<evidence type="ECO:0000313" key="2">
    <source>
        <dbReference type="EMBL" id="KZS89205.1"/>
    </source>
</evidence>
<keyword evidence="1" id="KW-0812">Transmembrane</keyword>
<evidence type="ECO:0000256" key="1">
    <source>
        <dbReference type="SAM" id="Phobius"/>
    </source>
</evidence>
<dbReference type="Proteomes" id="UP000076722">
    <property type="component" value="Unassembled WGS sequence"/>
</dbReference>
<feature type="transmembrane region" description="Helical" evidence="1">
    <location>
        <begin position="20"/>
        <end position="42"/>
    </location>
</feature>
<organism evidence="2 3">
    <name type="scientific">Sistotremastrum niveocremeum HHB9708</name>
    <dbReference type="NCBI Taxonomy" id="1314777"/>
    <lineage>
        <taxon>Eukaryota</taxon>
        <taxon>Fungi</taxon>
        <taxon>Dikarya</taxon>
        <taxon>Basidiomycota</taxon>
        <taxon>Agaricomycotina</taxon>
        <taxon>Agaricomycetes</taxon>
        <taxon>Sistotremastrales</taxon>
        <taxon>Sistotremastraceae</taxon>
        <taxon>Sertulicium</taxon>
        <taxon>Sertulicium niveocremeum</taxon>
    </lineage>
</organism>
<reference evidence="2 3" key="1">
    <citation type="journal article" date="2016" name="Mol. Biol. Evol.">
        <title>Comparative Genomics of Early-Diverging Mushroom-Forming Fungi Provides Insights into the Origins of Lignocellulose Decay Capabilities.</title>
        <authorList>
            <person name="Nagy L.G."/>
            <person name="Riley R."/>
            <person name="Tritt A."/>
            <person name="Adam C."/>
            <person name="Daum C."/>
            <person name="Floudas D."/>
            <person name="Sun H."/>
            <person name="Yadav J.S."/>
            <person name="Pangilinan J."/>
            <person name="Larsson K.H."/>
            <person name="Matsuura K."/>
            <person name="Barry K."/>
            <person name="Labutti K."/>
            <person name="Kuo R."/>
            <person name="Ohm R.A."/>
            <person name="Bhattacharya S.S."/>
            <person name="Shirouzu T."/>
            <person name="Yoshinaga Y."/>
            <person name="Martin F.M."/>
            <person name="Grigoriev I.V."/>
            <person name="Hibbett D.S."/>
        </authorList>
    </citation>
    <scope>NUCLEOTIDE SEQUENCE [LARGE SCALE GENOMIC DNA]</scope>
    <source>
        <strain evidence="2 3">HHB9708</strain>
    </source>
</reference>